<organism evidence="2 3">
    <name type="scientific">Trypanosoma brucei gambiense (strain MHOM/CI/86/DAL972)</name>
    <dbReference type="NCBI Taxonomy" id="679716"/>
    <lineage>
        <taxon>Eukaryota</taxon>
        <taxon>Discoba</taxon>
        <taxon>Euglenozoa</taxon>
        <taxon>Kinetoplastea</taxon>
        <taxon>Metakinetoplastina</taxon>
        <taxon>Trypanosomatida</taxon>
        <taxon>Trypanosomatidae</taxon>
        <taxon>Trypanosoma</taxon>
    </lineage>
</organism>
<feature type="transmembrane region" description="Helical" evidence="1">
    <location>
        <begin position="47"/>
        <end position="68"/>
    </location>
</feature>
<gene>
    <name evidence="2" type="ORF">TbgDal_VII8370</name>
</gene>
<accession>C9ZU97</accession>
<sequence length="115" mass="12976">MCINVLWRRQPHTTVVFLDFSFPFITSLLSSFPLCASFHTDLSFAHWVGGVAVVVVFLLHSWMLIIFLSAHLNHFPLYAEFLTKGLPTFFPLFFCAFVCVCVGAYGLEVLQGKGK</sequence>
<evidence type="ECO:0000256" key="1">
    <source>
        <dbReference type="SAM" id="Phobius"/>
    </source>
</evidence>
<feature type="transmembrane region" description="Helical" evidence="1">
    <location>
        <begin position="15"/>
        <end position="35"/>
    </location>
</feature>
<evidence type="ECO:0000313" key="2">
    <source>
        <dbReference type="EMBL" id="CBH12984.1"/>
    </source>
</evidence>
<dbReference type="GeneID" id="23863172"/>
<name>C9ZU97_TRYB9</name>
<dbReference type="AlphaFoldDB" id="C9ZU97"/>
<keyword evidence="1" id="KW-0812">Transmembrane</keyword>
<feature type="transmembrane region" description="Helical" evidence="1">
    <location>
        <begin position="88"/>
        <end position="107"/>
    </location>
</feature>
<dbReference type="KEGG" id="tbg:TbgDal_VII8370"/>
<keyword evidence="1" id="KW-1133">Transmembrane helix</keyword>
<protein>
    <submittedName>
        <fullName evidence="2">Uncharacterized protein</fullName>
    </submittedName>
</protein>
<dbReference type="Proteomes" id="UP000002316">
    <property type="component" value="Chromosome 7"/>
</dbReference>
<keyword evidence="1" id="KW-0472">Membrane</keyword>
<dbReference type="EMBL" id="FN554970">
    <property type="protein sequence ID" value="CBH12984.1"/>
    <property type="molecule type" value="Genomic_DNA"/>
</dbReference>
<proteinExistence type="predicted"/>
<reference evidence="3" key="1">
    <citation type="journal article" date="2010" name="PLoS Negl. Trop. Dis.">
        <title>The genome sequence of Trypanosoma brucei gambiense, causative agent of chronic human african trypanosomiasis.</title>
        <authorList>
            <person name="Jackson A.P."/>
            <person name="Sanders M."/>
            <person name="Berry A."/>
            <person name="McQuillan J."/>
            <person name="Aslett M.A."/>
            <person name="Quail M.A."/>
            <person name="Chukualim B."/>
            <person name="Capewell P."/>
            <person name="MacLeod A."/>
            <person name="Melville S.E."/>
            <person name="Gibson W."/>
            <person name="Barry J.D."/>
            <person name="Berriman M."/>
            <person name="Hertz-Fowler C."/>
        </authorList>
    </citation>
    <scope>NUCLEOTIDE SEQUENCE [LARGE SCALE GENOMIC DNA]</scope>
    <source>
        <strain evidence="3">MHOM/CI/86/DAL972</strain>
    </source>
</reference>
<dbReference type="RefSeq" id="XP_011775262.1">
    <property type="nucleotide sequence ID" value="XM_011776960.1"/>
</dbReference>
<evidence type="ECO:0000313" key="3">
    <source>
        <dbReference type="Proteomes" id="UP000002316"/>
    </source>
</evidence>